<reference evidence="3 4" key="1">
    <citation type="submission" date="2016-10" db="EMBL/GenBank/DDBJ databases">
        <authorList>
            <person name="de Groot N.N."/>
        </authorList>
    </citation>
    <scope>NUCLEOTIDE SEQUENCE [LARGE SCALE GENOMIC DNA]</scope>
    <source>
        <strain evidence="3 4">TC2-24</strain>
    </source>
</reference>
<evidence type="ECO:0000256" key="1">
    <source>
        <dbReference type="SAM" id="MobiDB-lite"/>
    </source>
</evidence>
<dbReference type="InterPro" id="IPR025381">
    <property type="entry name" value="DUF4296"/>
</dbReference>
<dbReference type="PROSITE" id="PS51257">
    <property type="entry name" value="PROKAR_LIPOPROTEIN"/>
    <property type="match status" value="1"/>
</dbReference>
<organism evidence="3 4">
    <name type="scientific">Prevotella aff. ruminicola Tc2-24</name>
    <dbReference type="NCBI Taxonomy" id="81582"/>
    <lineage>
        <taxon>Bacteria</taxon>
        <taxon>Pseudomonadati</taxon>
        <taxon>Bacteroidota</taxon>
        <taxon>Bacteroidia</taxon>
        <taxon>Bacteroidales</taxon>
        <taxon>Prevotellaceae</taxon>
        <taxon>Prevotella</taxon>
    </lineage>
</organism>
<accession>A0A1I0M604</accession>
<feature type="compositionally biased region" description="Basic and acidic residues" evidence="1">
    <location>
        <begin position="303"/>
        <end position="318"/>
    </location>
</feature>
<dbReference type="AlphaFoldDB" id="A0A1I0M604"/>
<protein>
    <recommendedName>
        <fullName evidence="2">DUF4296 domain-containing protein</fullName>
    </recommendedName>
</protein>
<dbReference type="Proteomes" id="UP000199373">
    <property type="component" value="Unassembled WGS sequence"/>
</dbReference>
<feature type="compositionally biased region" description="Basic and acidic residues" evidence="1">
    <location>
        <begin position="269"/>
        <end position="296"/>
    </location>
</feature>
<evidence type="ECO:0000313" key="4">
    <source>
        <dbReference type="Proteomes" id="UP000199373"/>
    </source>
</evidence>
<sequence length="318" mass="36622">MKRGVVHLVTMVVLTGLLSACKPGVPSRYIQPDEMEDLLYDYYIGQNMAYDHDDSEGIDYQRELIYQAVLKKHGVTQAEFDSSLVYYYTRADRFVKIYDRVQKRLNDQASELGAPVSEVERYMSLSQTGDTMDIWNGKRHLMLFPQAPCHVMQFALKADSSFHRGDSFMLSYNASFLVQSGSKSMTAYLSVIYENDSVAFQQQTFSSQGRSSVRIPACDKNVKEIKGFFYMPPRQSTDQTNDMCLLFIDYIQLIRFHHQQSSHQTMPNNDKDVEGQSDTLKHDVDTIERRARKLGERSISLNKKNEPVKTDLKPITRK</sequence>
<feature type="domain" description="DUF4296" evidence="2">
    <location>
        <begin position="26"/>
        <end position="110"/>
    </location>
</feature>
<evidence type="ECO:0000313" key="3">
    <source>
        <dbReference type="EMBL" id="SEV83374.1"/>
    </source>
</evidence>
<dbReference type="RefSeq" id="WP_091899418.1">
    <property type="nucleotide sequence ID" value="NZ_FOIQ01000001.1"/>
</dbReference>
<dbReference type="EMBL" id="FOIQ01000001">
    <property type="protein sequence ID" value="SEV83374.1"/>
    <property type="molecule type" value="Genomic_DNA"/>
</dbReference>
<evidence type="ECO:0000259" key="2">
    <source>
        <dbReference type="Pfam" id="PF14129"/>
    </source>
</evidence>
<name>A0A1I0M604_9BACT</name>
<gene>
    <name evidence="3" type="ORF">SAMN04487850_0329</name>
</gene>
<dbReference type="Pfam" id="PF14129">
    <property type="entry name" value="DUF4296"/>
    <property type="match status" value="1"/>
</dbReference>
<keyword evidence="4" id="KW-1185">Reference proteome</keyword>
<feature type="region of interest" description="Disordered" evidence="1">
    <location>
        <begin position="261"/>
        <end position="318"/>
    </location>
</feature>
<proteinExistence type="predicted"/>